<dbReference type="AlphaFoldDB" id="A0A8H4TXX5"/>
<dbReference type="Proteomes" id="UP000622797">
    <property type="component" value="Unassembled WGS sequence"/>
</dbReference>
<reference evidence="2" key="2">
    <citation type="submission" date="2020-05" db="EMBL/GenBank/DDBJ databases">
        <authorList>
            <person name="Kim H.-S."/>
            <person name="Proctor R.H."/>
            <person name="Brown D.W."/>
        </authorList>
    </citation>
    <scope>NUCLEOTIDE SEQUENCE</scope>
    <source>
        <strain evidence="2">NRRL 20472</strain>
    </source>
</reference>
<protein>
    <submittedName>
        <fullName evidence="2">Uncharacterized protein</fullName>
    </submittedName>
</protein>
<comment type="caution">
    <text evidence="2">The sequence shown here is derived from an EMBL/GenBank/DDBJ whole genome shotgun (WGS) entry which is preliminary data.</text>
</comment>
<proteinExistence type="predicted"/>
<accession>A0A8H4TXX5</accession>
<feature type="compositionally biased region" description="Polar residues" evidence="1">
    <location>
        <begin position="246"/>
        <end position="256"/>
    </location>
</feature>
<reference evidence="2" key="1">
    <citation type="journal article" date="2020" name="BMC Genomics">
        <title>Correction to: Identification and distribution of gene clusters required for synthesis of sphingolipid metabolism inhibitors in diverse species of the filamentous fungus Fusarium.</title>
        <authorList>
            <person name="Kim H.S."/>
            <person name="Lohmar J.M."/>
            <person name="Busman M."/>
            <person name="Brown D.W."/>
            <person name="Naumann T.A."/>
            <person name="Divon H.H."/>
            <person name="Lysoe E."/>
            <person name="Uhlig S."/>
            <person name="Proctor R.H."/>
        </authorList>
    </citation>
    <scope>NUCLEOTIDE SEQUENCE</scope>
    <source>
        <strain evidence="2">NRRL 20472</strain>
    </source>
</reference>
<feature type="compositionally biased region" description="Polar residues" evidence="1">
    <location>
        <begin position="170"/>
        <end position="179"/>
    </location>
</feature>
<feature type="region of interest" description="Disordered" evidence="1">
    <location>
        <begin position="76"/>
        <end position="256"/>
    </location>
</feature>
<evidence type="ECO:0000313" key="3">
    <source>
        <dbReference type="Proteomes" id="UP000622797"/>
    </source>
</evidence>
<dbReference type="EMBL" id="JABEXW010000302">
    <property type="protein sequence ID" value="KAF4966171.1"/>
    <property type="molecule type" value="Genomic_DNA"/>
</dbReference>
<feature type="compositionally biased region" description="Polar residues" evidence="1">
    <location>
        <begin position="191"/>
        <end position="210"/>
    </location>
</feature>
<feature type="compositionally biased region" description="Polar residues" evidence="1">
    <location>
        <begin position="147"/>
        <end position="160"/>
    </location>
</feature>
<dbReference type="OrthoDB" id="4991232at2759"/>
<sequence length="256" mass="28084">MSSFYRPSTKSTAQAATAKLSRAERAAQEESNLNILRASIERTLWCLDPDCDLAAQLNETMLGIRRHSLATLLSEKTQKSRLASPPDSPRTSLDNDSILPDEVFEPSSPLGRGQVAQLPRRIKRRSGRLASVASERGSPLRLDQRSRAGSGSNLRRNQILPSIEKDSDRTSVNTGSVMISTVDDALEKEQSATTKATSEMETCPEENQSPTKKRPADDDAEVSPTKKRAADDDNEASPVGKRVRTWLSQLTGGYME</sequence>
<gene>
    <name evidence="2" type="ORF">FSARC_6130</name>
</gene>
<keyword evidence="3" id="KW-1185">Reference proteome</keyword>
<evidence type="ECO:0000313" key="2">
    <source>
        <dbReference type="EMBL" id="KAF4966171.1"/>
    </source>
</evidence>
<name>A0A8H4TXX5_9HYPO</name>
<evidence type="ECO:0000256" key="1">
    <source>
        <dbReference type="SAM" id="MobiDB-lite"/>
    </source>
</evidence>
<organism evidence="2 3">
    <name type="scientific">Fusarium sarcochroum</name>
    <dbReference type="NCBI Taxonomy" id="1208366"/>
    <lineage>
        <taxon>Eukaryota</taxon>
        <taxon>Fungi</taxon>
        <taxon>Dikarya</taxon>
        <taxon>Ascomycota</taxon>
        <taxon>Pezizomycotina</taxon>
        <taxon>Sordariomycetes</taxon>
        <taxon>Hypocreomycetidae</taxon>
        <taxon>Hypocreales</taxon>
        <taxon>Nectriaceae</taxon>
        <taxon>Fusarium</taxon>
        <taxon>Fusarium lateritium species complex</taxon>
    </lineage>
</organism>